<reference evidence="1 2" key="1">
    <citation type="journal article" date="2023" name="Genes (Basel)">
        <title>Chromosome-Level Genome Assembly and Circadian Gene Repertoire of the Patagonia Blennie Eleginops maclovinus-The Closest Ancestral Proxy of Antarctic Cryonotothenioids.</title>
        <authorList>
            <person name="Cheng C.C."/>
            <person name="Rivera-Colon A.G."/>
            <person name="Minhas B.F."/>
            <person name="Wilson L."/>
            <person name="Rayamajhi N."/>
            <person name="Vargas-Chacoff L."/>
            <person name="Catchen J.M."/>
        </authorList>
    </citation>
    <scope>NUCLEOTIDE SEQUENCE [LARGE SCALE GENOMIC DNA]</scope>
    <source>
        <strain evidence="1">JMC-PN-2008</strain>
    </source>
</reference>
<gene>
    <name evidence="1" type="ORF">PBY51_011044</name>
</gene>
<proteinExistence type="predicted"/>
<sequence>MHIFLNASRTLIVQPPLYVHITPLPILLRGEEEEEEQVVVEWASSRFRASPRSGRLRFNGLARPARVSENLALYSLPRLAGYFSGAELALSLTGLQGRTSTLRAGGFFFPVHFEALY</sequence>
<organism evidence="1 2">
    <name type="scientific">Eleginops maclovinus</name>
    <name type="common">Patagonian blennie</name>
    <name type="synonym">Eleginus maclovinus</name>
    <dbReference type="NCBI Taxonomy" id="56733"/>
    <lineage>
        <taxon>Eukaryota</taxon>
        <taxon>Metazoa</taxon>
        <taxon>Chordata</taxon>
        <taxon>Craniata</taxon>
        <taxon>Vertebrata</taxon>
        <taxon>Euteleostomi</taxon>
        <taxon>Actinopterygii</taxon>
        <taxon>Neopterygii</taxon>
        <taxon>Teleostei</taxon>
        <taxon>Neoteleostei</taxon>
        <taxon>Acanthomorphata</taxon>
        <taxon>Eupercaria</taxon>
        <taxon>Perciformes</taxon>
        <taxon>Notothenioidei</taxon>
        <taxon>Eleginopidae</taxon>
        <taxon>Eleginops</taxon>
    </lineage>
</organism>
<dbReference type="Proteomes" id="UP001346869">
    <property type="component" value="Unassembled WGS sequence"/>
</dbReference>
<dbReference type="AlphaFoldDB" id="A0AAN7X926"/>
<name>A0AAN7X926_ELEMC</name>
<dbReference type="EMBL" id="JAUZQC010000016">
    <property type="protein sequence ID" value="KAK5857825.1"/>
    <property type="molecule type" value="Genomic_DNA"/>
</dbReference>
<protein>
    <submittedName>
        <fullName evidence="1">Uncharacterized protein</fullName>
    </submittedName>
</protein>
<evidence type="ECO:0000313" key="2">
    <source>
        <dbReference type="Proteomes" id="UP001346869"/>
    </source>
</evidence>
<reference evidence="1 2" key="2">
    <citation type="journal article" date="2023" name="Mol. Biol. Evol.">
        <title>Genomics of Secondarily Temperate Adaptation in the Only Non-Antarctic Icefish.</title>
        <authorList>
            <person name="Rivera-Colon A.G."/>
            <person name="Rayamajhi N."/>
            <person name="Minhas B.F."/>
            <person name="Madrigal G."/>
            <person name="Bilyk K.T."/>
            <person name="Yoon V."/>
            <person name="Hune M."/>
            <person name="Gregory S."/>
            <person name="Cheng C.H.C."/>
            <person name="Catchen J.M."/>
        </authorList>
    </citation>
    <scope>NUCLEOTIDE SEQUENCE [LARGE SCALE GENOMIC DNA]</scope>
    <source>
        <strain evidence="1">JMC-PN-2008</strain>
    </source>
</reference>
<accession>A0AAN7X926</accession>
<evidence type="ECO:0000313" key="1">
    <source>
        <dbReference type="EMBL" id="KAK5857825.1"/>
    </source>
</evidence>
<keyword evidence="2" id="KW-1185">Reference proteome</keyword>
<comment type="caution">
    <text evidence="1">The sequence shown here is derived from an EMBL/GenBank/DDBJ whole genome shotgun (WGS) entry which is preliminary data.</text>
</comment>